<keyword evidence="3" id="KW-1185">Reference proteome</keyword>
<evidence type="ECO:0000313" key="3">
    <source>
        <dbReference type="Proteomes" id="UP001430356"/>
    </source>
</evidence>
<reference evidence="2 3" key="1">
    <citation type="journal article" date="2021" name="MBio">
        <title>A New Model Trypanosomatid, Novymonas esmeraldas: Genomic Perception of Its 'Candidatus Pandoraea novymonadis' Endosymbiont.</title>
        <authorList>
            <person name="Zakharova A."/>
            <person name="Saura A."/>
            <person name="Butenko A."/>
            <person name="Podesvova L."/>
            <person name="Warmusova S."/>
            <person name="Kostygov A.Y."/>
            <person name="Nenarokova A."/>
            <person name="Lukes J."/>
            <person name="Opperdoes F.R."/>
            <person name="Yurchenko V."/>
        </authorList>
    </citation>
    <scope>NUCLEOTIDE SEQUENCE [LARGE SCALE GENOMIC DNA]</scope>
    <source>
        <strain evidence="2 3">E262AT.01</strain>
    </source>
</reference>
<accession>A0AAW0EU07</accession>
<sequence length="745" mass="79363">MSARKVARVEAPATGLHAPRVRHDDGDDSDDDVLDTSVTPLFLLSGPRGGAINPRSGDAELTALADAVDETVFHVLRDAWAQIGVPADRYWRCPQRLHHGGAAPPLSRPTPTLAPAAAVVPRLPDPAHLHSSFYATRVEALAARGYGANRGLVPIALDRRGGTGSKAFNVLPAWNATVFSAADAAADETCPPRVRHGSAVAEFVAAVPYEGDRNLYTMVDEACPVDPYFDVDLSYEPGRDDASGALLLHSFSAGAAAASTTALSSEAVEAVLLAVLVALRREVESDFKVPVEECLVLTSSVQLGRQPTVSSAPATVERLKLSFHVHFRLADAAAVESVAELHSFMSRLRARLQDEEAAAAEEPGGARLAALLLRCVDFGVYSRWRAFRLPYNVKASDASRRGALAAGAGEDLLKEQLRQLGAALPDNSVGGAAPCVLQNIVLSADLETCKAQQYLVERLEQHFRFLLPLLPGATSLTSEALLAFLTPLVPPQVRAAVGEMAGPAPADSSAAAGGVVSAWVMELGCIVRDASALPRPPHAETSDAATSGASLRLLRSAGAAVGVAGAPLDATWPPRPQVARVRVDDPAVKRLLAEVFWCLAPEYGTAAAPESTAPPATTVWGAASKATPVITAQRIGAHYEDAIRAYYVTQKQSRYCIRQRREHRSTFAQLYLTFGSIKIRCYSNDCCARCCVIPWEAPKDETATLQHHPGYPMYERLVAIRAALFPPLPAEELVRRYGASALSHA</sequence>
<proteinExistence type="predicted"/>
<dbReference type="Proteomes" id="UP001430356">
    <property type="component" value="Unassembled WGS sequence"/>
</dbReference>
<dbReference type="AlphaFoldDB" id="A0AAW0EU07"/>
<name>A0AAW0EU07_9TRYP</name>
<protein>
    <submittedName>
        <fullName evidence="2">PrimPol-like protein 2</fullName>
    </submittedName>
</protein>
<feature type="region of interest" description="Disordered" evidence="1">
    <location>
        <begin position="1"/>
        <end position="32"/>
    </location>
</feature>
<gene>
    <name evidence="2" type="ORF">NESM_000601900</name>
</gene>
<evidence type="ECO:0000313" key="2">
    <source>
        <dbReference type="EMBL" id="KAK7196631.1"/>
    </source>
</evidence>
<comment type="caution">
    <text evidence="2">The sequence shown here is derived from an EMBL/GenBank/DDBJ whole genome shotgun (WGS) entry which is preliminary data.</text>
</comment>
<organism evidence="2 3">
    <name type="scientific">Novymonas esmeraldas</name>
    <dbReference type="NCBI Taxonomy" id="1808958"/>
    <lineage>
        <taxon>Eukaryota</taxon>
        <taxon>Discoba</taxon>
        <taxon>Euglenozoa</taxon>
        <taxon>Kinetoplastea</taxon>
        <taxon>Metakinetoplastina</taxon>
        <taxon>Trypanosomatida</taxon>
        <taxon>Trypanosomatidae</taxon>
        <taxon>Novymonas</taxon>
    </lineage>
</organism>
<dbReference type="EMBL" id="JAECZO010000081">
    <property type="protein sequence ID" value="KAK7196631.1"/>
    <property type="molecule type" value="Genomic_DNA"/>
</dbReference>
<evidence type="ECO:0000256" key="1">
    <source>
        <dbReference type="SAM" id="MobiDB-lite"/>
    </source>
</evidence>